<evidence type="ECO:0000313" key="1">
    <source>
        <dbReference type="EMBL" id="CAK0770399.1"/>
    </source>
</evidence>
<reference evidence="1 2" key="1">
    <citation type="submission" date="2023-10" db="EMBL/GenBank/DDBJ databases">
        <authorList>
            <person name="Maclean D."/>
            <person name="Macfadyen A."/>
        </authorList>
    </citation>
    <scope>NUCLEOTIDE SEQUENCE [LARGE SCALE GENOMIC DNA]</scope>
</reference>
<proteinExistence type="predicted"/>
<protein>
    <submittedName>
        <fullName evidence="1">Uncharacterized protein</fullName>
    </submittedName>
</protein>
<organism evidence="1 2">
    <name type="scientific">Coccomyxa viridis</name>
    <dbReference type="NCBI Taxonomy" id="1274662"/>
    <lineage>
        <taxon>Eukaryota</taxon>
        <taxon>Viridiplantae</taxon>
        <taxon>Chlorophyta</taxon>
        <taxon>core chlorophytes</taxon>
        <taxon>Trebouxiophyceae</taxon>
        <taxon>Trebouxiophyceae incertae sedis</taxon>
        <taxon>Coccomyxaceae</taxon>
        <taxon>Coccomyxa</taxon>
    </lineage>
</organism>
<comment type="caution">
    <text evidence="1">The sequence shown here is derived from an EMBL/GenBank/DDBJ whole genome shotgun (WGS) entry which is preliminary data.</text>
</comment>
<evidence type="ECO:0000313" key="2">
    <source>
        <dbReference type="Proteomes" id="UP001314263"/>
    </source>
</evidence>
<dbReference type="EMBL" id="CAUYUE010000004">
    <property type="protein sequence ID" value="CAK0770399.1"/>
    <property type="molecule type" value="Genomic_DNA"/>
</dbReference>
<name>A0AAV1HZX4_9CHLO</name>
<dbReference type="Proteomes" id="UP001314263">
    <property type="component" value="Unassembled WGS sequence"/>
</dbReference>
<accession>A0AAV1HZX4</accession>
<sequence>MGRLICSISIKQIGRKGSQSKIQAWQAGMQSCDLLISGVSAKPEEMKAGAIQVYPPIQHILLLLLMALVPRHGSSGCVLLISYARDISGRRQTCGLTLNLTSLLHSPNLQCQPVGYMASALP</sequence>
<dbReference type="PROSITE" id="PS51257">
    <property type="entry name" value="PROKAR_LIPOPROTEIN"/>
    <property type="match status" value="1"/>
</dbReference>
<dbReference type="AlphaFoldDB" id="A0AAV1HZX4"/>
<keyword evidence="2" id="KW-1185">Reference proteome</keyword>
<gene>
    <name evidence="1" type="ORF">CVIRNUC_003763</name>
</gene>